<dbReference type="PROSITE" id="PS50893">
    <property type="entry name" value="ABC_TRANSPORTER_2"/>
    <property type="match status" value="1"/>
</dbReference>
<dbReference type="InterPro" id="IPR003593">
    <property type="entry name" value="AAA+_ATPase"/>
</dbReference>
<dbReference type="Proteomes" id="UP001273505">
    <property type="component" value="Unassembled WGS sequence"/>
</dbReference>
<dbReference type="PANTHER" id="PTHR42794:SF1">
    <property type="entry name" value="HEMIN IMPORT ATP-BINDING PROTEIN HMUV"/>
    <property type="match status" value="1"/>
</dbReference>
<evidence type="ECO:0000256" key="3">
    <source>
        <dbReference type="ARBA" id="ARBA00022840"/>
    </source>
</evidence>
<dbReference type="NCBIfam" id="NF010068">
    <property type="entry name" value="PRK13548.1"/>
    <property type="match status" value="1"/>
</dbReference>
<name>A0ABU4S105_9GAMM</name>
<dbReference type="Gene3D" id="3.40.50.300">
    <property type="entry name" value="P-loop containing nucleotide triphosphate hydrolases"/>
    <property type="match status" value="1"/>
</dbReference>
<organism evidence="7 8">
    <name type="scientific">Gilvimarinus gilvus</name>
    <dbReference type="NCBI Taxonomy" id="3058038"/>
    <lineage>
        <taxon>Bacteria</taxon>
        <taxon>Pseudomonadati</taxon>
        <taxon>Pseudomonadota</taxon>
        <taxon>Gammaproteobacteria</taxon>
        <taxon>Cellvibrionales</taxon>
        <taxon>Cellvibrionaceae</taxon>
        <taxon>Gilvimarinus</taxon>
    </lineage>
</organism>
<dbReference type="CDD" id="cd03214">
    <property type="entry name" value="ABC_Iron-Siderophores_B12_Hemin"/>
    <property type="match status" value="1"/>
</dbReference>
<dbReference type="EMBL" id="JAXAFO010000019">
    <property type="protein sequence ID" value="MDX6850091.1"/>
    <property type="molecule type" value="Genomic_DNA"/>
</dbReference>
<evidence type="ECO:0000256" key="1">
    <source>
        <dbReference type="ARBA" id="ARBA00022448"/>
    </source>
</evidence>
<dbReference type="SUPFAM" id="SSF52540">
    <property type="entry name" value="P-loop containing nucleoside triphosphate hydrolases"/>
    <property type="match status" value="1"/>
</dbReference>
<dbReference type="PANTHER" id="PTHR42794">
    <property type="entry name" value="HEMIN IMPORT ATP-BINDING PROTEIN HMUV"/>
    <property type="match status" value="1"/>
</dbReference>
<dbReference type="SMART" id="SM00382">
    <property type="entry name" value="AAA"/>
    <property type="match status" value="1"/>
</dbReference>
<dbReference type="GO" id="GO:0005524">
    <property type="term" value="F:ATP binding"/>
    <property type="evidence" value="ECO:0007669"/>
    <property type="project" value="UniProtKB-KW"/>
</dbReference>
<keyword evidence="4" id="KW-1278">Translocase</keyword>
<gene>
    <name evidence="7" type="ORF">SCD92_12025</name>
</gene>
<comment type="function">
    <text evidence="5">Part of the ABC transporter complex HmuTUV involved in hemin import. Responsible for energy coupling to the transport system.</text>
</comment>
<feature type="domain" description="ABC transporter" evidence="6">
    <location>
        <begin position="4"/>
        <end position="242"/>
    </location>
</feature>
<proteinExistence type="predicted"/>
<evidence type="ECO:0000256" key="4">
    <source>
        <dbReference type="ARBA" id="ARBA00022967"/>
    </source>
</evidence>
<evidence type="ECO:0000313" key="8">
    <source>
        <dbReference type="Proteomes" id="UP001273505"/>
    </source>
</evidence>
<dbReference type="RefSeq" id="WP_302720786.1">
    <property type="nucleotide sequence ID" value="NZ_JAULRU010000215.1"/>
</dbReference>
<dbReference type="InterPro" id="IPR027417">
    <property type="entry name" value="P-loop_NTPase"/>
</dbReference>
<keyword evidence="8" id="KW-1185">Reference proteome</keyword>
<evidence type="ECO:0000313" key="7">
    <source>
        <dbReference type="EMBL" id="MDX6850091.1"/>
    </source>
</evidence>
<dbReference type="Pfam" id="PF00005">
    <property type="entry name" value="ABC_tran"/>
    <property type="match status" value="1"/>
</dbReference>
<accession>A0ABU4S105</accession>
<reference evidence="7 8" key="1">
    <citation type="submission" date="2023-11" db="EMBL/GenBank/DDBJ databases">
        <title>Gilvimarinus fulvus sp. nov., isolated from the surface of Kelp.</title>
        <authorList>
            <person name="Sun Y.Y."/>
            <person name="Gong Y."/>
            <person name="Du Z.J."/>
        </authorList>
    </citation>
    <scope>NUCLEOTIDE SEQUENCE [LARGE SCALE GENOMIC DNA]</scope>
    <source>
        <strain evidence="7 8">SDUM040013</strain>
    </source>
</reference>
<comment type="caution">
    <text evidence="7">The sequence shown here is derived from an EMBL/GenBank/DDBJ whole genome shotgun (WGS) entry which is preliminary data.</text>
</comment>
<keyword evidence="2" id="KW-0547">Nucleotide-binding</keyword>
<keyword evidence="3 7" id="KW-0067">ATP-binding</keyword>
<evidence type="ECO:0000256" key="5">
    <source>
        <dbReference type="ARBA" id="ARBA00037066"/>
    </source>
</evidence>
<dbReference type="InterPro" id="IPR003439">
    <property type="entry name" value="ABC_transporter-like_ATP-bd"/>
</dbReference>
<evidence type="ECO:0000256" key="2">
    <source>
        <dbReference type="ARBA" id="ARBA00022741"/>
    </source>
</evidence>
<sequence>MTRLRIEQVAVHVAGKPLLLPMDLNVAAGEVVSVIGPNGAGKTTLLRAIAGDVNASGGRVLLEKQLLSTIEPRARARQMAVLSQHNTLEFAFTGFEVVAMSRGPHSTGRVLDVQICHEAMEAMDVSHLAKRFYPTLSGGEQQRLHLARVLAQIWREQDARERLLLLDEPVTSLDIGHQHQLMEAVKSFAATGVAVLMTVHDITLAASYSDRLVVLDRGRCVANGQPQNVLTEALVSDVFETDVLILPHPKTGKPIVVGNASCN</sequence>
<evidence type="ECO:0000259" key="6">
    <source>
        <dbReference type="PROSITE" id="PS50893"/>
    </source>
</evidence>
<protein>
    <submittedName>
        <fullName evidence="7">Heme ABC transporter ATP-binding protein</fullName>
    </submittedName>
</protein>
<keyword evidence="1" id="KW-0813">Transport</keyword>